<proteinExistence type="predicted"/>
<name>A0A378MU25_MANHA</name>
<evidence type="ECO:0000313" key="1">
    <source>
        <dbReference type="EMBL" id="STY59701.1"/>
    </source>
</evidence>
<dbReference type="InterPro" id="IPR006487">
    <property type="entry name" value="Phage_lambda_L"/>
</dbReference>
<organism evidence="1 2">
    <name type="scientific">Mannheimia haemolytica</name>
    <name type="common">Pasteurella haemolytica</name>
    <dbReference type="NCBI Taxonomy" id="75985"/>
    <lineage>
        <taxon>Bacteria</taxon>
        <taxon>Pseudomonadati</taxon>
        <taxon>Pseudomonadota</taxon>
        <taxon>Gammaproteobacteria</taxon>
        <taxon>Pasteurellales</taxon>
        <taxon>Pasteurellaceae</taxon>
        <taxon>Mannheimia</taxon>
    </lineage>
</organism>
<dbReference type="AlphaFoldDB" id="A0A378MU25"/>
<dbReference type="Pfam" id="PF05100">
    <property type="entry name" value="Phage_tail_L"/>
    <property type="match status" value="1"/>
</dbReference>
<sequence length="137" mass="15434">MPVSISNQMKLDLAKLEQNAMLDLYEVDLRKLQDKNGNAGGVYRFYSGLNELKTSVVWQGRTYDPYPIEATGFERNSSGPSNRPTLTLSNLFGLVTGIANQFDECIGAIVRRHQVYAQYLDAVNFAGVMRKLIQIRK</sequence>
<dbReference type="NCBIfam" id="TIGR01600">
    <property type="entry name" value="phage_tail_L"/>
    <property type="match status" value="1"/>
</dbReference>
<accession>A0A378MU25</accession>
<dbReference type="GO" id="GO:0046718">
    <property type="term" value="P:symbiont entry into host cell"/>
    <property type="evidence" value="ECO:0007669"/>
    <property type="project" value="InterPro"/>
</dbReference>
<dbReference type="EMBL" id="UGPN01000002">
    <property type="protein sequence ID" value="STY59701.1"/>
    <property type="molecule type" value="Genomic_DNA"/>
</dbReference>
<protein>
    <submittedName>
        <fullName evidence="1">Phage minor tail protein L</fullName>
    </submittedName>
</protein>
<gene>
    <name evidence="1" type="ORF">NCTC10638_00880</name>
</gene>
<dbReference type="Proteomes" id="UP000254802">
    <property type="component" value="Unassembled WGS sequence"/>
</dbReference>
<dbReference type="GO" id="GO:0030430">
    <property type="term" value="C:host cell cytoplasm"/>
    <property type="evidence" value="ECO:0007669"/>
    <property type="project" value="InterPro"/>
</dbReference>
<reference evidence="1 2" key="1">
    <citation type="submission" date="2018-06" db="EMBL/GenBank/DDBJ databases">
        <authorList>
            <consortium name="Pathogen Informatics"/>
            <person name="Doyle S."/>
        </authorList>
    </citation>
    <scope>NUCLEOTIDE SEQUENCE [LARGE SCALE GENOMIC DNA]</scope>
    <source>
        <strain evidence="1 2">NCTC10638</strain>
    </source>
</reference>
<dbReference type="GO" id="GO:0051536">
    <property type="term" value="F:iron-sulfur cluster binding"/>
    <property type="evidence" value="ECO:0007669"/>
    <property type="project" value="InterPro"/>
</dbReference>
<evidence type="ECO:0000313" key="2">
    <source>
        <dbReference type="Proteomes" id="UP000254802"/>
    </source>
</evidence>